<gene>
    <name evidence="2" type="ORF">LCGC14_0729600</name>
</gene>
<protein>
    <submittedName>
        <fullName evidence="2">Uncharacterized protein</fullName>
    </submittedName>
</protein>
<accession>A0A0F9TH97</accession>
<reference evidence="2" key="1">
    <citation type="journal article" date="2015" name="Nature">
        <title>Complex archaea that bridge the gap between prokaryotes and eukaryotes.</title>
        <authorList>
            <person name="Spang A."/>
            <person name="Saw J.H."/>
            <person name="Jorgensen S.L."/>
            <person name="Zaremba-Niedzwiedzka K."/>
            <person name="Martijn J."/>
            <person name="Lind A.E."/>
            <person name="van Eijk R."/>
            <person name="Schleper C."/>
            <person name="Guy L."/>
            <person name="Ettema T.J."/>
        </authorList>
    </citation>
    <scope>NUCLEOTIDE SEQUENCE</scope>
</reference>
<name>A0A0F9TH97_9ZZZZ</name>
<comment type="caution">
    <text evidence="2">The sequence shown here is derived from an EMBL/GenBank/DDBJ whole genome shotgun (WGS) entry which is preliminary data.</text>
</comment>
<proteinExistence type="predicted"/>
<sequence length="71" mass="8347">MAAAKKERMTDLELQQSLLEWNFLNSPGVFDEGIRDMARGRGKEVEKETILQAYEREESRKKEEEDENQQS</sequence>
<dbReference type="AlphaFoldDB" id="A0A0F9TH97"/>
<feature type="compositionally biased region" description="Basic and acidic residues" evidence="1">
    <location>
        <begin position="41"/>
        <end position="63"/>
    </location>
</feature>
<evidence type="ECO:0000313" key="2">
    <source>
        <dbReference type="EMBL" id="KKN40818.1"/>
    </source>
</evidence>
<evidence type="ECO:0000256" key="1">
    <source>
        <dbReference type="SAM" id="MobiDB-lite"/>
    </source>
</evidence>
<organism evidence="2">
    <name type="scientific">marine sediment metagenome</name>
    <dbReference type="NCBI Taxonomy" id="412755"/>
    <lineage>
        <taxon>unclassified sequences</taxon>
        <taxon>metagenomes</taxon>
        <taxon>ecological metagenomes</taxon>
    </lineage>
</organism>
<dbReference type="EMBL" id="LAZR01001684">
    <property type="protein sequence ID" value="KKN40818.1"/>
    <property type="molecule type" value="Genomic_DNA"/>
</dbReference>
<feature type="region of interest" description="Disordered" evidence="1">
    <location>
        <begin position="41"/>
        <end position="71"/>
    </location>
</feature>